<dbReference type="SUPFAM" id="SSF52029">
    <property type="entry name" value="GroEL apical domain-like"/>
    <property type="match status" value="1"/>
</dbReference>
<keyword evidence="1" id="KW-0812">Transmembrane</keyword>
<evidence type="ECO:0000256" key="1">
    <source>
        <dbReference type="SAM" id="Phobius"/>
    </source>
</evidence>
<keyword evidence="1" id="KW-1133">Transmembrane helix</keyword>
<dbReference type="EMBL" id="CP144745">
    <property type="protein sequence ID" value="WVZ54823.1"/>
    <property type="molecule type" value="Genomic_DNA"/>
</dbReference>
<keyword evidence="3" id="KW-1185">Reference proteome</keyword>
<accession>A0AAQ3PVY2</accession>
<dbReference type="AlphaFoldDB" id="A0AAQ3PVY2"/>
<reference evidence="2 3" key="1">
    <citation type="submission" date="2024-02" db="EMBL/GenBank/DDBJ databases">
        <title>High-quality chromosome-scale genome assembly of Pensacola bahiagrass (Paspalum notatum Flugge var. saurae).</title>
        <authorList>
            <person name="Vega J.M."/>
            <person name="Podio M."/>
            <person name="Orjuela J."/>
            <person name="Siena L.A."/>
            <person name="Pessino S.C."/>
            <person name="Combes M.C."/>
            <person name="Mariac C."/>
            <person name="Albertini E."/>
            <person name="Pupilli F."/>
            <person name="Ortiz J.P.A."/>
            <person name="Leblanc O."/>
        </authorList>
    </citation>
    <scope>NUCLEOTIDE SEQUENCE [LARGE SCALE GENOMIC DNA]</scope>
    <source>
        <strain evidence="2">R1</strain>
        <tissue evidence="2">Leaf</tissue>
    </source>
</reference>
<organism evidence="2 3">
    <name type="scientific">Paspalum notatum var. saurae</name>
    <dbReference type="NCBI Taxonomy" id="547442"/>
    <lineage>
        <taxon>Eukaryota</taxon>
        <taxon>Viridiplantae</taxon>
        <taxon>Streptophyta</taxon>
        <taxon>Embryophyta</taxon>
        <taxon>Tracheophyta</taxon>
        <taxon>Spermatophyta</taxon>
        <taxon>Magnoliopsida</taxon>
        <taxon>Liliopsida</taxon>
        <taxon>Poales</taxon>
        <taxon>Poaceae</taxon>
        <taxon>PACMAD clade</taxon>
        <taxon>Panicoideae</taxon>
        <taxon>Andropogonodae</taxon>
        <taxon>Paspaleae</taxon>
        <taxon>Paspalinae</taxon>
        <taxon>Paspalum</taxon>
    </lineage>
</organism>
<dbReference type="Gene3D" id="3.50.7.10">
    <property type="entry name" value="GroEL"/>
    <property type="match status" value="1"/>
</dbReference>
<gene>
    <name evidence="2" type="ORF">U9M48_005568</name>
</gene>
<dbReference type="Proteomes" id="UP001341281">
    <property type="component" value="Chromosome 01"/>
</dbReference>
<feature type="transmembrane region" description="Helical" evidence="1">
    <location>
        <begin position="65"/>
        <end position="87"/>
    </location>
</feature>
<evidence type="ECO:0000313" key="3">
    <source>
        <dbReference type="Proteomes" id="UP001341281"/>
    </source>
</evidence>
<proteinExistence type="predicted"/>
<name>A0AAQ3PVY2_PASNO</name>
<keyword evidence="1" id="KW-0472">Membrane</keyword>
<sequence length="108" mass="11805">MAAMALAFNEFGCPFIILREQEKKTCLLSLDVHIAAGKAITRILRNLPWLCQPSQSSVDAHKSAAFGWIGGVGLELIAITIGGRIVLRFQQLSPEKLGNVGLIRDFKN</sequence>
<evidence type="ECO:0000313" key="2">
    <source>
        <dbReference type="EMBL" id="WVZ54823.1"/>
    </source>
</evidence>
<dbReference type="InterPro" id="IPR027409">
    <property type="entry name" value="GroEL-like_apical_dom_sf"/>
</dbReference>
<protein>
    <submittedName>
        <fullName evidence="2">Uncharacterized protein</fullName>
    </submittedName>
</protein>